<protein>
    <submittedName>
        <fullName evidence="2">Uncharacterized protein</fullName>
    </submittedName>
</protein>
<dbReference type="Proteomes" id="UP001143981">
    <property type="component" value="Unassembled WGS sequence"/>
</dbReference>
<name>A0A9W8CY01_9FUNG</name>
<feature type="compositionally biased region" description="Acidic residues" evidence="1">
    <location>
        <begin position="74"/>
        <end position="85"/>
    </location>
</feature>
<dbReference type="EMBL" id="JANBOI010000035">
    <property type="protein sequence ID" value="KAJ1735244.1"/>
    <property type="molecule type" value="Genomic_DNA"/>
</dbReference>
<evidence type="ECO:0000313" key="3">
    <source>
        <dbReference type="Proteomes" id="UP001143981"/>
    </source>
</evidence>
<dbReference type="OrthoDB" id="5531344at2759"/>
<organism evidence="2 3">
    <name type="scientific">Coemansia biformis</name>
    <dbReference type="NCBI Taxonomy" id="1286918"/>
    <lineage>
        <taxon>Eukaryota</taxon>
        <taxon>Fungi</taxon>
        <taxon>Fungi incertae sedis</taxon>
        <taxon>Zoopagomycota</taxon>
        <taxon>Kickxellomycotina</taxon>
        <taxon>Kickxellomycetes</taxon>
        <taxon>Kickxellales</taxon>
        <taxon>Kickxellaceae</taxon>
        <taxon>Coemansia</taxon>
    </lineage>
</organism>
<feature type="region of interest" description="Disordered" evidence="1">
    <location>
        <begin position="74"/>
        <end position="93"/>
    </location>
</feature>
<keyword evidence="3" id="KW-1185">Reference proteome</keyword>
<feature type="non-terminal residue" evidence="2">
    <location>
        <position position="359"/>
    </location>
</feature>
<gene>
    <name evidence="2" type="ORF">LPJ61_000658</name>
</gene>
<accession>A0A9W8CY01</accession>
<evidence type="ECO:0000256" key="1">
    <source>
        <dbReference type="SAM" id="MobiDB-lite"/>
    </source>
</evidence>
<dbReference type="AlphaFoldDB" id="A0A9W8CY01"/>
<proteinExistence type="predicted"/>
<comment type="caution">
    <text evidence="2">The sequence shown here is derived from an EMBL/GenBank/DDBJ whole genome shotgun (WGS) entry which is preliminary data.</text>
</comment>
<feature type="compositionally biased region" description="Low complexity" evidence="1">
    <location>
        <begin position="291"/>
        <end position="300"/>
    </location>
</feature>
<reference evidence="2" key="1">
    <citation type="submission" date="2022-07" db="EMBL/GenBank/DDBJ databases">
        <title>Phylogenomic reconstructions and comparative analyses of Kickxellomycotina fungi.</title>
        <authorList>
            <person name="Reynolds N.K."/>
            <person name="Stajich J.E."/>
            <person name="Barry K."/>
            <person name="Grigoriev I.V."/>
            <person name="Crous P."/>
            <person name="Smith M.E."/>
        </authorList>
    </citation>
    <scope>NUCLEOTIDE SEQUENCE</scope>
    <source>
        <strain evidence="2">BCRC 34381</strain>
    </source>
</reference>
<sequence length="359" mass="38174">MGEVAGWVSPFEEFFEQTGLSQCLRTLQIEAIVFPVQPRPDFNECLRRLSGDIQAYLAQHGGSAPVHMAAEDAAADEAEPADDTGETTQGALCGNTRGSYAQSVVQNSLDGEQTAQTMDRFVDRQQEGICRSNRDEFLVAGGGGDDTCARTDARGARCGVKLQADLGRDSTSALGRSTAARLSTGGDAGPPGSSPLDGLGERVENIREHLNVRFIPEAADIYRRVAALEDRIMLLEREFPPWSAEHFKQPGRRYAHPPPVTVYRVLPSAPAVAHGASVSVSATATASGSSAAAARPASARQQQYHHQPKLPSAASPHQPAPKRKRTGGQVESPLDATGKPIFHSCGRGVNSSLTRSVLA</sequence>
<feature type="region of interest" description="Disordered" evidence="1">
    <location>
        <begin position="180"/>
        <end position="199"/>
    </location>
</feature>
<evidence type="ECO:0000313" key="2">
    <source>
        <dbReference type="EMBL" id="KAJ1735244.1"/>
    </source>
</evidence>
<feature type="region of interest" description="Disordered" evidence="1">
    <location>
        <begin position="291"/>
        <end position="347"/>
    </location>
</feature>